<evidence type="ECO:0000313" key="2">
    <source>
        <dbReference type="EMBL" id="CAF5211515.1"/>
    </source>
</evidence>
<organism evidence="1 3">
    <name type="scientific">Rotaria magnacalcarata</name>
    <dbReference type="NCBI Taxonomy" id="392030"/>
    <lineage>
        <taxon>Eukaryota</taxon>
        <taxon>Metazoa</taxon>
        <taxon>Spiralia</taxon>
        <taxon>Gnathifera</taxon>
        <taxon>Rotifera</taxon>
        <taxon>Eurotatoria</taxon>
        <taxon>Bdelloidea</taxon>
        <taxon>Philodinida</taxon>
        <taxon>Philodinidae</taxon>
        <taxon>Rotaria</taxon>
    </lineage>
</organism>
<dbReference type="Proteomes" id="UP000681720">
    <property type="component" value="Unassembled WGS sequence"/>
</dbReference>
<protein>
    <submittedName>
        <fullName evidence="1">Uncharacterized protein</fullName>
    </submittedName>
</protein>
<dbReference type="EMBL" id="CAJOBJ010353686">
    <property type="protein sequence ID" value="CAF5211515.1"/>
    <property type="molecule type" value="Genomic_DNA"/>
</dbReference>
<reference evidence="1" key="1">
    <citation type="submission" date="2021-02" db="EMBL/GenBank/DDBJ databases">
        <authorList>
            <person name="Nowell W R."/>
        </authorList>
    </citation>
    <scope>NUCLEOTIDE SEQUENCE</scope>
</reference>
<gene>
    <name evidence="1" type="ORF">BYL167_LOCUS69714</name>
    <name evidence="2" type="ORF">GIL414_LOCUS79960</name>
</gene>
<evidence type="ECO:0000313" key="1">
    <source>
        <dbReference type="EMBL" id="CAF5138299.1"/>
    </source>
</evidence>
<accession>A0A8S3FTJ2</accession>
<name>A0A8S3FTJ2_9BILA</name>
<dbReference type="AlphaFoldDB" id="A0A8S3FTJ2"/>
<comment type="caution">
    <text evidence="1">The sequence shown here is derived from an EMBL/GenBank/DDBJ whole genome shotgun (WGS) entry which is preliminary data.</text>
</comment>
<evidence type="ECO:0000313" key="3">
    <source>
        <dbReference type="Proteomes" id="UP000681967"/>
    </source>
</evidence>
<sequence>MLGLSNYFDFQSKSPEYRTAVEHAFRSVLFGLMEKQLETTHGTNLDDMETSTFVTDQFLTNVRKLIGFAIEAVDN</sequence>
<feature type="non-terminal residue" evidence="1">
    <location>
        <position position="1"/>
    </location>
</feature>
<proteinExistence type="predicted"/>
<dbReference type="Proteomes" id="UP000681967">
    <property type="component" value="Unassembled WGS sequence"/>
</dbReference>
<dbReference type="EMBL" id="CAJOBH010251001">
    <property type="protein sequence ID" value="CAF5138299.1"/>
    <property type="molecule type" value="Genomic_DNA"/>
</dbReference>